<dbReference type="InterPro" id="IPR023393">
    <property type="entry name" value="START-like_dom_sf"/>
</dbReference>
<keyword evidence="2" id="KW-1185">Reference proteome</keyword>
<protein>
    <recommendedName>
        <fullName evidence="3">SRPBCC family protein</fullName>
    </recommendedName>
</protein>
<evidence type="ECO:0008006" key="3">
    <source>
        <dbReference type="Google" id="ProtNLM"/>
    </source>
</evidence>
<dbReference type="EMBL" id="CP010519">
    <property type="protein sequence ID" value="AJE83151.1"/>
    <property type="molecule type" value="Genomic_DNA"/>
</dbReference>
<dbReference type="Proteomes" id="UP000031523">
    <property type="component" value="Chromosome"/>
</dbReference>
<organism evidence="1 2">
    <name type="scientific">Streptomyces albus (strain ATCC 21838 / DSM 41398 / FERM P-419 / JCM 4703 / NBRC 107858)</name>
    <dbReference type="NCBI Taxonomy" id="1081613"/>
    <lineage>
        <taxon>Bacteria</taxon>
        <taxon>Bacillati</taxon>
        <taxon>Actinomycetota</taxon>
        <taxon>Actinomycetes</taxon>
        <taxon>Kitasatosporales</taxon>
        <taxon>Streptomycetaceae</taxon>
        <taxon>Streptomyces</taxon>
    </lineage>
</organism>
<name>A0A0B5EWU3_STRA4</name>
<evidence type="ECO:0000313" key="1">
    <source>
        <dbReference type="EMBL" id="AJE83151.1"/>
    </source>
</evidence>
<gene>
    <name evidence="1" type="ORF">SLNWT_2775</name>
</gene>
<dbReference type="KEGG" id="sals:SLNWT_2775"/>
<proteinExistence type="predicted"/>
<dbReference type="Gene3D" id="3.30.530.20">
    <property type="match status" value="1"/>
</dbReference>
<accession>A0A0B5EWU3</accession>
<reference evidence="1 2" key="1">
    <citation type="submission" date="2015-01" db="EMBL/GenBank/DDBJ databases">
        <title>Enhanced salinomycin production by adjusting the supply of polyketide extender units in Streptomyce albus DSM 41398.</title>
        <authorList>
            <person name="Lu C."/>
        </authorList>
    </citation>
    <scope>NUCLEOTIDE SEQUENCE [LARGE SCALE GENOMIC DNA]</scope>
    <source>
        <strain evidence="2">ATCC 21838 / DSM 41398 / FERM P-419 / JCM 4703 / NBRC 107858</strain>
    </source>
</reference>
<dbReference type="AlphaFoldDB" id="A0A0B5EWU3"/>
<evidence type="ECO:0000313" key="2">
    <source>
        <dbReference type="Proteomes" id="UP000031523"/>
    </source>
</evidence>
<sequence>MTTASHQLADIPGLVRCETNSVPDILAQATGMTRTAYPHEEVYGDYCTIQQYIDCPPEDVFDYLSDINSLDEYSVSTRAFEPAGEPGLFVGWDTLAENTRIYMRLKPNREALTLDYHCAWDQGEELWMIYLFRIVPAEQVLGKPGSVVLWTNCHHPNYDKNPYPELSPDPERIWVGDLWPLFYAGHRIELENLKRILEYRSSRGLPVAVAPGPEAAA</sequence>
<dbReference type="SUPFAM" id="SSF55961">
    <property type="entry name" value="Bet v1-like"/>
    <property type="match status" value="1"/>
</dbReference>